<evidence type="ECO:0000259" key="5">
    <source>
        <dbReference type="Pfam" id="PF00692"/>
    </source>
</evidence>
<dbReference type="SUPFAM" id="SSF51283">
    <property type="entry name" value="dUTPase-like"/>
    <property type="match status" value="1"/>
</dbReference>
<evidence type="ECO:0000313" key="6">
    <source>
        <dbReference type="EMBL" id="CAB4149006.1"/>
    </source>
</evidence>
<organism evidence="6">
    <name type="scientific">uncultured Caudovirales phage</name>
    <dbReference type="NCBI Taxonomy" id="2100421"/>
    <lineage>
        <taxon>Viruses</taxon>
        <taxon>Duplodnaviria</taxon>
        <taxon>Heunggongvirae</taxon>
        <taxon>Uroviricota</taxon>
        <taxon>Caudoviricetes</taxon>
        <taxon>Peduoviridae</taxon>
        <taxon>Maltschvirus</taxon>
        <taxon>Maltschvirus maltsch</taxon>
    </lineage>
</organism>
<dbReference type="EC" id="3.6.1.23" evidence="2"/>
<dbReference type="GO" id="GO:0046081">
    <property type="term" value="P:dUTP catabolic process"/>
    <property type="evidence" value="ECO:0007669"/>
    <property type="project" value="InterPro"/>
</dbReference>
<reference evidence="6" key="1">
    <citation type="submission" date="2020-04" db="EMBL/GenBank/DDBJ databases">
        <authorList>
            <person name="Chiriac C."/>
            <person name="Salcher M."/>
            <person name="Ghai R."/>
            <person name="Kavagutti S V."/>
        </authorList>
    </citation>
    <scope>NUCLEOTIDE SEQUENCE</scope>
</reference>
<dbReference type="GO" id="GO:0000287">
    <property type="term" value="F:magnesium ion binding"/>
    <property type="evidence" value="ECO:0007669"/>
    <property type="project" value="InterPro"/>
</dbReference>
<dbReference type="InterPro" id="IPR036157">
    <property type="entry name" value="dUTPase-like_sf"/>
</dbReference>
<proteinExistence type="inferred from homology"/>
<evidence type="ECO:0000256" key="3">
    <source>
        <dbReference type="ARBA" id="ARBA00022801"/>
    </source>
</evidence>
<dbReference type="CDD" id="cd07557">
    <property type="entry name" value="trimeric_dUTPase"/>
    <property type="match status" value="1"/>
</dbReference>
<dbReference type="PANTHER" id="PTHR11241">
    <property type="entry name" value="DEOXYURIDINE 5'-TRIPHOSPHATE NUCLEOTIDOHYDROLASE"/>
    <property type="match status" value="1"/>
</dbReference>
<accession>A0A6J5MV99</accession>
<evidence type="ECO:0000256" key="2">
    <source>
        <dbReference type="ARBA" id="ARBA00012379"/>
    </source>
</evidence>
<keyword evidence="4" id="KW-0546">Nucleotide metabolism</keyword>
<sequence>MRAYYTGEGAQPNCAHEGDAGFDLAYHGQHPIDIAPDETANIPTGIKVQLPYGTWAMVTGRSSTFKRGLITPLSVIDNGYRGDLFAIVRNLSDKIVTIQPNERVAQLIIIPLLADVVTWEKMPYLDDSERGENGFGSTGL</sequence>
<name>A0A6J5MV99_9CAUD</name>
<dbReference type="PANTHER" id="PTHR11241:SF0">
    <property type="entry name" value="DEOXYURIDINE 5'-TRIPHOSPHATE NUCLEOTIDOHYDROLASE"/>
    <property type="match status" value="1"/>
</dbReference>
<dbReference type="Gene3D" id="2.70.40.10">
    <property type="match status" value="1"/>
</dbReference>
<evidence type="ECO:0000256" key="4">
    <source>
        <dbReference type="ARBA" id="ARBA00023080"/>
    </source>
</evidence>
<dbReference type="GO" id="GO:0006226">
    <property type="term" value="P:dUMP biosynthetic process"/>
    <property type="evidence" value="ECO:0007669"/>
    <property type="project" value="InterPro"/>
</dbReference>
<evidence type="ECO:0000256" key="1">
    <source>
        <dbReference type="ARBA" id="ARBA00006581"/>
    </source>
</evidence>
<gene>
    <name evidence="6" type="ORF">UFOVP526_38</name>
</gene>
<dbReference type="InterPro" id="IPR029054">
    <property type="entry name" value="dUTPase-like"/>
</dbReference>
<dbReference type="EMBL" id="LR796498">
    <property type="protein sequence ID" value="CAB4149006.1"/>
    <property type="molecule type" value="Genomic_DNA"/>
</dbReference>
<dbReference type="InterPro" id="IPR033704">
    <property type="entry name" value="dUTPase_trimeric"/>
</dbReference>
<keyword evidence="3" id="KW-0378">Hydrolase</keyword>
<dbReference type="InterPro" id="IPR008181">
    <property type="entry name" value="dUTPase"/>
</dbReference>
<feature type="domain" description="dUTPase-like" evidence="5">
    <location>
        <begin position="11"/>
        <end position="139"/>
    </location>
</feature>
<dbReference type="GO" id="GO:0004170">
    <property type="term" value="F:dUTP diphosphatase activity"/>
    <property type="evidence" value="ECO:0007669"/>
    <property type="project" value="UniProtKB-EC"/>
</dbReference>
<protein>
    <recommendedName>
        <fullName evidence="2">dUTP diphosphatase</fullName>
        <ecNumber evidence="2">3.6.1.23</ecNumber>
    </recommendedName>
</protein>
<comment type="similarity">
    <text evidence="1">Belongs to the dUTPase family.</text>
</comment>
<dbReference type="Pfam" id="PF00692">
    <property type="entry name" value="dUTPase"/>
    <property type="match status" value="1"/>
</dbReference>